<sequence>MAPPNSSVKVVQVCKVAPHPGSSASATPDHYSLPLSFFDIRWLRFAPVQRLYFYETLSSSSTASILEKLKASLSLTLQHFLPLAGNLTWPQHSLKPILAYAKGDAVSLTVAESDADFDCLSSNYGLLDSQEYHPLVPQLEVSHERAAVMAFQITIFPNRGFSIGTSMHHAVFDGKTITWFPKSWAHICKHDEELGLLPDELKPFFDRTVIDDKAGLGELFSNQYQTMDGPNNRSLMFWDLPSPPDSIRGTFELSGSLIQTLGERVRTTVKTGSYDTIPPHLSTFSLACAYAWVCLVKAQETKAEETQLVFAVDGRSRLVPPVPATYFGNCCVGCSAVAETKALLGKDGLVVAISAIDEAIKRVDADGVLNGAENWVSTLCTVLRDRVISIAGSCGFGVYETDFGWGKPKKVDLVSIDGVGSISLSDTKNDDGGFEVGLVLGKHCMETFSSLFAKGLENL</sequence>
<evidence type="ECO:0000256" key="1">
    <source>
        <dbReference type="ARBA" id="ARBA00022679"/>
    </source>
</evidence>
<protein>
    <submittedName>
        <fullName evidence="3">Uncharacterized protein</fullName>
    </submittedName>
</protein>
<dbReference type="Pfam" id="PF02458">
    <property type="entry name" value="Transferase"/>
    <property type="match status" value="1"/>
</dbReference>
<dbReference type="InterPro" id="IPR023213">
    <property type="entry name" value="CAT-like_dom_sf"/>
</dbReference>
<dbReference type="InterPro" id="IPR051504">
    <property type="entry name" value="Plant_metabolite_acyltrans"/>
</dbReference>
<evidence type="ECO:0000256" key="2">
    <source>
        <dbReference type="ARBA" id="ARBA00023315"/>
    </source>
</evidence>
<reference evidence="3 4" key="1">
    <citation type="journal article" date="2023" name="G3 (Bethesda)">
        <title>A chromosome-length genome assembly and annotation of blackberry (Rubus argutus, cv. 'Hillquist').</title>
        <authorList>
            <person name="Bruna T."/>
            <person name="Aryal R."/>
            <person name="Dudchenko O."/>
            <person name="Sargent D.J."/>
            <person name="Mead D."/>
            <person name="Buti M."/>
            <person name="Cavallini A."/>
            <person name="Hytonen T."/>
            <person name="Andres J."/>
            <person name="Pham M."/>
            <person name="Weisz D."/>
            <person name="Mascagni F."/>
            <person name="Usai G."/>
            <person name="Natali L."/>
            <person name="Bassil N."/>
            <person name="Fernandez G.E."/>
            <person name="Lomsadze A."/>
            <person name="Armour M."/>
            <person name="Olukolu B."/>
            <person name="Poorten T."/>
            <person name="Britton C."/>
            <person name="Davik J."/>
            <person name="Ashrafi H."/>
            <person name="Aiden E.L."/>
            <person name="Borodovsky M."/>
            <person name="Worthington M."/>
        </authorList>
    </citation>
    <scope>NUCLEOTIDE SEQUENCE [LARGE SCALE GENOMIC DNA]</scope>
    <source>
        <strain evidence="3">PI 553951</strain>
    </source>
</reference>
<dbReference type="SUPFAM" id="SSF52777">
    <property type="entry name" value="CoA-dependent acyltransferases"/>
    <property type="match status" value="1"/>
</dbReference>
<evidence type="ECO:0000313" key="3">
    <source>
        <dbReference type="EMBL" id="KAK9924925.1"/>
    </source>
</evidence>
<dbReference type="PANTHER" id="PTHR31625">
    <property type="match status" value="1"/>
</dbReference>
<organism evidence="3 4">
    <name type="scientific">Rubus argutus</name>
    <name type="common">Southern blackberry</name>
    <dbReference type="NCBI Taxonomy" id="59490"/>
    <lineage>
        <taxon>Eukaryota</taxon>
        <taxon>Viridiplantae</taxon>
        <taxon>Streptophyta</taxon>
        <taxon>Embryophyta</taxon>
        <taxon>Tracheophyta</taxon>
        <taxon>Spermatophyta</taxon>
        <taxon>Magnoliopsida</taxon>
        <taxon>eudicotyledons</taxon>
        <taxon>Gunneridae</taxon>
        <taxon>Pentapetalae</taxon>
        <taxon>rosids</taxon>
        <taxon>fabids</taxon>
        <taxon>Rosales</taxon>
        <taxon>Rosaceae</taxon>
        <taxon>Rosoideae</taxon>
        <taxon>Rosoideae incertae sedis</taxon>
        <taxon>Rubus</taxon>
    </lineage>
</organism>
<dbReference type="EMBL" id="JBEDUW010000006">
    <property type="protein sequence ID" value="KAK9924925.1"/>
    <property type="molecule type" value="Genomic_DNA"/>
</dbReference>
<comment type="caution">
    <text evidence="3">The sequence shown here is derived from an EMBL/GenBank/DDBJ whole genome shotgun (WGS) entry which is preliminary data.</text>
</comment>
<keyword evidence="4" id="KW-1185">Reference proteome</keyword>
<proteinExistence type="predicted"/>
<evidence type="ECO:0000313" key="4">
    <source>
        <dbReference type="Proteomes" id="UP001457282"/>
    </source>
</evidence>
<dbReference type="Gene3D" id="3.30.559.10">
    <property type="entry name" value="Chloramphenicol acetyltransferase-like domain"/>
    <property type="match status" value="2"/>
</dbReference>
<dbReference type="GO" id="GO:0016747">
    <property type="term" value="F:acyltransferase activity, transferring groups other than amino-acyl groups"/>
    <property type="evidence" value="ECO:0007669"/>
    <property type="project" value="UniProtKB-ARBA"/>
</dbReference>
<accession>A0AAW1WLN5</accession>
<keyword evidence="1" id="KW-0808">Transferase</keyword>
<name>A0AAW1WLN5_RUBAR</name>
<dbReference type="Proteomes" id="UP001457282">
    <property type="component" value="Unassembled WGS sequence"/>
</dbReference>
<dbReference type="AlphaFoldDB" id="A0AAW1WLN5"/>
<gene>
    <name evidence="3" type="ORF">M0R45_033266</name>
</gene>
<keyword evidence="2" id="KW-0012">Acyltransferase</keyword>